<accession>A0A1X7UNM3</accession>
<sequence length="52" mass="6093">QDYAISYTFLVTRYGKFEHNLPLYLGKIIQVIMQDLGGIFHKGLQGYLYIPR</sequence>
<dbReference type="EnsemblMetazoa" id="Aqu2.1.29595_001">
    <property type="protein sequence ID" value="Aqu2.1.29595_001"/>
    <property type="gene ID" value="Aqu2.1.29595"/>
</dbReference>
<reference evidence="1" key="1">
    <citation type="submission" date="2017-05" db="UniProtKB">
        <authorList>
            <consortium name="EnsemblMetazoa"/>
        </authorList>
    </citation>
    <scope>IDENTIFICATION</scope>
</reference>
<proteinExistence type="predicted"/>
<name>A0A1X7UNM3_AMPQE</name>
<evidence type="ECO:0000313" key="1">
    <source>
        <dbReference type="EnsemblMetazoa" id="Aqu2.1.29595_001"/>
    </source>
</evidence>
<dbReference type="AlphaFoldDB" id="A0A1X7UNM3"/>
<protein>
    <submittedName>
        <fullName evidence="1">Uncharacterized protein</fullName>
    </submittedName>
</protein>
<organism evidence="1">
    <name type="scientific">Amphimedon queenslandica</name>
    <name type="common">Sponge</name>
    <dbReference type="NCBI Taxonomy" id="400682"/>
    <lineage>
        <taxon>Eukaryota</taxon>
        <taxon>Metazoa</taxon>
        <taxon>Porifera</taxon>
        <taxon>Demospongiae</taxon>
        <taxon>Heteroscleromorpha</taxon>
        <taxon>Haplosclerida</taxon>
        <taxon>Niphatidae</taxon>
        <taxon>Amphimedon</taxon>
    </lineage>
</organism>
<dbReference type="InParanoid" id="A0A1X7UNM3"/>